<proteinExistence type="predicted"/>
<feature type="transmembrane region" description="Helical" evidence="1">
    <location>
        <begin position="105"/>
        <end position="127"/>
    </location>
</feature>
<sequence length="162" mass="16667">MTGRTRTRNLLALPRAVFTMLGLTAVIIGILAMHIWMGGHGPTATHGSHPTTGPVIASHQAMAAADNGTHTGTAAETHKAIPAVHPGGTVDLDQGCVGSCGDEGMALGMCMLALIVVTVLAFLLPAYREVSGTAVLRGPPTMSLRALSIPVPSLIRLCISRT</sequence>
<comment type="caution">
    <text evidence="2">The sequence shown here is derived from an EMBL/GenBank/DDBJ whole genome shotgun (WGS) entry which is preliminary data.</text>
</comment>
<gene>
    <name evidence="2" type="ORF">BJ994_001748</name>
</gene>
<evidence type="ECO:0000256" key="1">
    <source>
        <dbReference type="SAM" id="Phobius"/>
    </source>
</evidence>
<dbReference type="EMBL" id="JAATJL010000001">
    <property type="protein sequence ID" value="NJC22672.1"/>
    <property type="molecule type" value="Genomic_DNA"/>
</dbReference>
<name>A0A846RQ12_9MICC</name>
<accession>A0A846RQ12</accession>
<keyword evidence="3" id="KW-1185">Reference proteome</keyword>
<dbReference type="Proteomes" id="UP000547458">
    <property type="component" value="Unassembled WGS sequence"/>
</dbReference>
<dbReference type="RefSeq" id="WP_167993414.1">
    <property type="nucleotide sequence ID" value="NZ_JAATJL010000001.1"/>
</dbReference>
<feature type="transmembrane region" description="Helical" evidence="1">
    <location>
        <begin position="12"/>
        <end position="36"/>
    </location>
</feature>
<protein>
    <submittedName>
        <fullName evidence="2">Uncharacterized protein</fullName>
    </submittedName>
</protein>
<reference evidence="2 3" key="1">
    <citation type="submission" date="2020-03" db="EMBL/GenBank/DDBJ databases">
        <title>Sequencing the genomes of 1000 actinobacteria strains.</title>
        <authorList>
            <person name="Klenk H.-P."/>
        </authorList>
    </citation>
    <scope>NUCLEOTIDE SEQUENCE [LARGE SCALE GENOMIC DNA]</scope>
    <source>
        <strain evidence="2 3">DSM 16403</strain>
    </source>
</reference>
<keyword evidence="1" id="KW-0472">Membrane</keyword>
<organism evidence="2 3">
    <name type="scientific">Arthrobacter pigmenti</name>
    <dbReference type="NCBI Taxonomy" id="271432"/>
    <lineage>
        <taxon>Bacteria</taxon>
        <taxon>Bacillati</taxon>
        <taxon>Actinomycetota</taxon>
        <taxon>Actinomycetes</taxon>
        <taxon>Micrococcales</taxon>
        <taxon>Micrococcaceae</taxon>
        <taxon>Arthrobacter</taxon>
    </lineage>
</organism>
<dbReference type="AlphaFoldDB" id="A0A846RQ12"/>
<evidence type="ECO:0000313" key="2">
    <source>
        <dbReference type="EMBL" id="NJC22672.1"/>
    </source>
</evidence>
<evidence type="ECO:0000313" key="3">
    <source>
        <dbReference type="Proteomes" id="UP000547458"/>
    </source>
</evidence>
<keyword evidence="1" id="KW-1133">Transmembrane helix</keyword>
<keyword evidence="1" id="KW-0812">Transmembrane</keyword>